<dbReference type="Pfam" id="PF01416">
    <property type="entry name" value="PseudoU_synth_1"/>
    <property type="match status" value="1"/>
</dbReference>
<dbReference type="PANTHER" id="PTHR11142:SF0">
    <property type="entry name" value="TRNA PSEUDOURIDINE SYNTHASE-LIKE 1"/>
    <property type="match status" value="1"/>
</dbReference>
<dbReference type="InterPro" id="IPR020095">
    <property type="entry name" value="PsdUridine_synth_TruA_C"/>
</dbReference>
<dbReference type="AlphaFoldDB" id="C7MKU0"/>
<evidence type="ECO:0000256" key="2">
    <source>
        <dbReference type="ARBA" id="ARBA00022694"/>
    </source>
</evidence>
<dbReference type="GO" id="GO:0003723">
    <property type="term" value="F:RNA binding"/>
    <property type="evidence" value="ECO:0007669"/>
    <property type="project" value="InterPro"/>
</dbReference>
<dbReference type="InterPro" id="IPR020103">
    <property type="entry name" value="PsdUridine_synth_cat_dom_sf"/>
</dbReference>
<reference evidence="9 10" key="1">
    <citation type="journal article" date="2009" name="Stand. Genomic Sci.">
        <title>Complete genome sequence of Cryptobacterium curtum type strain (12-3).</title>
        <authorList>
            <person name="Mavrommatis K."/>
            <person name="Pukall R."/>
            <person name="Rohde C."/>
            <person name="Chen F."/>
            <person name="Sims D."/>
            <person name="Brettin T."/>
            <person name="Kuske C."/>
            <person name="Detter J.C."/>
            <person name="Han C."/>
            <person name="Lapidus A."/>
            <person name="Copeland A."/>
            <person name="Glavina Del Rio T."/>
            <person name="Nolan M."/>
            <person name="Lucas S."/>
            <person name="Tice H."/>
            <person name="Cheng J.F."/>
            <person name="Bruce D."/>
            <person name="Goodwin L."/>
            <person name="Pitluck S."/>
            <person name="Ovchinnikova G."/>
            <person name="Pati A."/>
            <person name="Ivanova N."/>
            <person name="Chen A."/>
            <person name="Palaniappan K."/>
            <person name="Chain P."/>
            <person name="D'haeseleer P."/>
            <person name="Goker M."/>
            <person name="Bristow J."/>
            <person name="Eisen J.A."/>
            <person name="Markowitz V."/>
            <person name="Hugenholtz P."/>
            <person name="Rohde M."/>
            <person name="Klenk H.P."/>
            <person name="Kyrpides N.C."/>
        </authorList>
    </citation>
    <scope>NUCLEOTIDE SEQUENCE [LARGE SCALE GENOMIC DNA]</scope>
    <source>
        <strain evidence="10">ATCC 700683 / DSM 15641 / 12-3</strain>
    </source>
</reference>
<dbReference type="InterPro" id="IPR020094">
    <property type="entry name" value="TruA/RsuA/RluB/E/F_N"/>
</dbReference>
<dbReference type="Proteomes" id="UP000000954">
    <property type="component" value="Chromosome"/>
</dbReference>
<evidence type="ECO:0000256" key="6">
    <source>
        <dbReference type="PIRSR" id="PIRSR001430-2"/>
    </source>
</evidence>
<gene>
    <name evidence="4" type="primary">truA</name>
    <name evidence="9" type="ordered locus">Ccur_12020</name>
</gene>
<dbReference type="PIRSF" id="PIRSF001430">
    <property type="entry name" value="tRNA_psdUrid_synth"/>
    <property type="match status" value="1"/>
</dbReference>
<keyword evidence="2 4" id="KW-0819">tRNA processing</keyword>
<dbReference type="HAMAP" id="MF_00171">
    <property type="entry name" value="TruA"/>
    <property type="match status" value="1"/>
</dbReference>
<accession>C7MKU0</accession>
<dbReference type="InterPro" id="IPR001406">
    <property type="entry name" value="PsdUridine_synth_TruA"/>
</dbReference>
<name>C7MKU0_CRYCD</name>
<dbReference type="Gene3D" id="3.30.70.580">
    <property type="entry name" value="Pseudouridine synthase I, catalytic domain, N-terminal subdomain"/>
    <property type="match status" value="1"/>
</dbReference>
<dbReference type="OrthoDB" id="9811823at2"/>
<dbReference type="eggNOG" id="COG0101">
    <property type="taxonomic scope" value="Bacteria"/>
</dbReference>
<evidence type="ECO:0000313" key="9">
    <source>
        <dbReference type="EMBL" id="ACU94887.1"/>
    </source>
</evidence>
<evidence type="ECO:0000256" key="3">
    <source>
        <dbReference type="ARBA" id="ARBA00023235"/>
    </source>
</evidence>
<evidence type="ECO:0000256" key="7">
    <source>
        <dbReference type="RuleBase" id="RU003792"/>
    </source>
</evidence>
<evidence type="ECO:0000259" key="8">
    <source>
        <dbReference type="Pfam" id="PF01416"/>
    </source>
</evidence>
<comment type="subunit">
    <text evidence="4">Homodimer.</text>
</comment>
<keyword evidence="3 4" id="KW-0413">Isomerase</keyword>
<dbReference type="Gene3D" id="3.30.70.660">
    <property type="entry name" value="Pseudouridine synthase I, catalytic domain, C-terminal subdomain"/>
    <property type="match status" value="1"/>
</dbReference>
<dbReference type="NCBIfam" id="TIGR00071">
    <property type="entry name" value="hisT_truA"/>
    <property type="match status" value="1"/>
</dbReference>
<dbReference type="FunFam" id="3.30.70.580:FF:000001">
    <property type="entry name" value="tRNA pseudouridine synthase A"/>
    <property type="match status" value="1"/>
</dbReference>
<evidence type="ECO:0000256" key="5">
    <source>
        <dbReference type="PIRSR" id="PIRSR001430-1"/>
    </source>
</evidence>
<comment type="caution">
    <text evidence="4">Lacks conserved residue(s) required for the propagation of feature annotation.</text>
</comment>
<evidence type="ECO:0000256" key="4">
    <source>
        <dbReference type="HAMAP-Rule" id="MF_00171"/>
    </source>
</evidence>
<evidence type="ECO:0000256" key="1">
    <source>
        <dbReference type="ARBA" id="ARBA00009375"/>
    </source>
</evidence>
<dbReference type="SUPFAM" id="SSF55120">
    <property type="entry name" value="Pseudouridine synthase"/>
    <property type="match status" value="1"/>
</dbReference>
<dbReference type="KEGG" id="ccu:Ccur_12020"/>
<dbReference type="EC" id="5.4.99.12" evidence="4"/>
<dbReference type="HOGENOM" id="CLU_014673_0_2_11"/>
<dbReference type="STRING" id="469378.Ccur_12020"/>
<dbReference type="RefSeq" id="WP_015778750.1">
    <property type="nucleotide sequence ID" value="NC_013170.1"/>
</dbReference>
<feature type="binding site" evidence="4 6">
    <location>
        <position position="115"/>
    </location>
    <ligand>
        <name>substrate</name>
    </ligand>
</feature>
<dbReference type="InterPro" id="IPR020097">
    <property type="entry name" value="PsdUridine_synth_TruA_a/b_dom"/>
</dbReference>
<dbReference type="PANTHER" id="PTHR11142">
    <property type="entry name" value="PSEUDOURIDYLATE SYNTHASE"/>
    <property type="match status" value="1"/>
</dbReference>
<comment type="similarity">
    <text evidence="1 4 7">Belongs to the tRNA pseudouridine synthase TruA family.</text>
</comment>
<dbReference type="GO" id="GO:0160147">
    <property type="term" value="F:tRNA pseudouridine(38-40) synthase activity"/>
    <property type="evidence" value="ECO:0007669"/>
    <property type="project" value="UniProtKB-EC"/>
</dbReference>
<protein>
    <recommendedName>
        <fullName evidence="4">tRNA pseudouridine synthase A</fullName>
        <ecNumber evidence="4">5.4.99.12</ecNumber>
    </recommendedName>
    <alternativeName>
        <fullName evidence="4">tRNA pseudouridine(38-40) synthase</fullName>
    </alternativeName>
    <alternativeName>
        <fullName evidence="4">tRNA pseudouridylate synthase I</fullName>
    </alternativeName>
    <alternativeName>
        <fullName evidence="4">tRNA-uridine isomerase I</fullName>
    </alternativeName>
</protein>
<comment type="catalytic activity">
    <reaction evidence="4 7">
        <text>uridine(38/39/40) in tRNA = pseudouridine(38/39/40) in tRNA</text>
        <dbReference type="Rhea" id="RHEA:22376"/>
        <dbReference type="Rhea" id="RHEA-COMP:10085"/>
        <dbReference type="Rhea" id="RHEA-COMP:10087"/>
        <dbReference type="ChEBI" id="CHEBI:65314"/>
        <dbReference type="ChEBI" id="CHEBI:65315"/>
        <dbReference type="EC" id="5.4.99.12"/>
    </reaction>
</comment>
<dbReference type="EMBL" id="CP001682">
    <property type="protein sequence ID" value="ACU94887.1"/>
    <property type="molecule type" value="Genomic_DNA"/>
</dbReference>
<dbReference type="CDD" id="cd02570">
    <property type="entry name" value="PseudoU_synth_EcTruA"/>
    <property type="match status" value="1"/>
</dbReference>
<dbReference type="GO" id="GO:0031119">
    <property type="term" value="P:tRNA pseudouridine synthesis"/>
    <property type="evidence" value="ECO:0007669"/>
    <property type="project" value="UniProtKB-UniRule"/>
</dbReference>
<keyword evidence="10" id="KW-1185">Reference proteome</keyword>
<sequence>MATIALLISYNGAPFHGFARQEGDLLTVQGSLEEALSLLYRREVETVCAGRTDTGVHARGQVVTFEVTPEELASHTPHSLIRSLNALTHDAIGIRQLRRAPDGFSARFDAKSRHYRYFISDGSVPPLVMRDFCWQVRGGVSLDANAMTAAAAYLVGEHDFKSFCLAVSAAGKPTRREVLSLTVERIEVLGDEVVCIDIIGSSFLHSMVRTIAGTLVAVGRGLRPPSWMAEVLAACDRTAAGEKAPAAGLVFWDVDYGNVLPSDGFWREGSSTW</sequence>
<proteinExistence type="inferred from homology"/>
<feature type="active site" description="Nucleophile" evidence="4 5">
    <location>
        <position position="53"/>
    </location>
</feature>
<feature type="domain" description="Pseudouridine synthase I TruA alpha/beta" evidence="8">
    <location>
        <begin position="150"/>
        <end position="256"/>
    </location>
</feature>
<comment type="function">
    <text evidence="4">Formation of pseudouridine at positions 38, 39 and 40 in the anticodon stem and loop of transfer RNAs.</text>
</comment>
<evidence type="ECO:0000313" key="10">
    <source>
        <dbReference type="Proteomes" id="UP000000954"/>
    </source>
</evidence>
<organism evidence="9 10">
    <name type="scientific">Cryptobacterium curtum (strain ATCC 700683 / DSM 15641 / CCUG 43107 / 12-3)</name>
    <dbReference type="NCBI Taxonomy" id="469378"/>
    <lineage>
        <taxon>Bacteria</taxon>
        <taxon>Bacillati</taxon>
        <taxon>Actinomycetota</taxon>
        <taxon>Coriobacteriia</taxon>
        <taxon>Eggerthellales</taxon>
        <taxon>Eggerthellaceae</taxon>
        <taxon>Cryptobacterium</taxon>
    </lineage>
</organism>